<proteinExistence type="predicted"/>
<gene>
    <name evidence="1" type="primary">BnaA04g21570D</name>
    <name evidence="1" type="ORF">GSBRNA2T00005425001</name>
</gene>
<protein>
    <submittedName>
        <fullName evidence="1">BnaA04g21570D protein</fullName>
    </submittedName>
</protein>
<dbReference type="EMBL" id="LK032085">
    <property type="protein sequence ID" value="CDY18430.1"/>
    <property type="molecule type" value="Genomic_DNA"/>
</dbReference>
<dbReference type="Proteomes" id="UP000028999">
    <property type="component" value="Unassembled WGS sequence"/>
</dbReference>
<keyword evidence="2" id="KW-1185">Reference proteome</keyword>
<sequence>MVIPFNATVRRLIN</sequence>
<evidence type="ECO:0000313" key="1">
    <source>
        <dbReference type="EMBL" id="CDY18430.1"/>
    </source>
</evidence>
<evidence type="ECO:0000313" key="2">
    <source>
        <dbReference type="Proteomes" id="UP000028999"/>
    </source>
</evidence>
<accession>A0A078FVG9</accession>
<reference evidence="1 2" key="1">
    <citation type="journal article" date="2014" name="Science">
        <title>Plant genetics. Early allopolyploid evolution in the post-Neolithic Brassica napus oilseed genome.</title>
        <authorList>
            <person name="Chalhoub B."/>
            <person name="Denoeud F."/>
            <person name="Liu S."/>
            <person name="Parkin I.A."/>
            <person name="Tang H."/>
            <person name="Wang X."/>
            <person name="Chiquet J."/>
            <person name="Belcram H."/>
            <person name="Tong C."/>
            <person name="Samans B."/>
            <person name="Correa M."/>
            <person name="Da Silva C."/>
            <person name="Just J."/>
            <person name="Falentin C."/>
            <person name="Koh C.S."/>
            <person name="Le Clainche I."/>
            <person name="Bernard M."/>
            <person name="Bento P."/>
            <person name="Noel B."/>
            <person name="Labadie K."/>
            <person name="Alberti A."/>
            <person name="Charles M."/>
            <person name="Arnaud D."/>
            <person name="Guo H."/>
            <person name="Daviaud C."/>
            <person name="Alamery S."/>
            <person name="Jabbari K."/>
            <person name="Zhao M."/>
            <person name="Edger P.P."/>
            <person name="Chelaifa H."/>
            <person name="Tack D."/>
            <person name="Lassalle G."/>
            <person name="Mestiri I."/>
            <person name="Schnel N."/>
            <person name="Le Paslier M.C."/>
            <person name="Fan G."/>
            <person name="Renault V."/>
            <person name="Bayer P.E."/>
            <person name="Golicz A.A."/>
            <person name="Manoli S."/>
            <person name="Lee T.H."/>
            <person name="Thi V.H."/>
            <person name="Chalabi S."/>
            <person name="Hu Q."/>
            <person name="Fan C."/>
            <person name="Tollenaere R."/>
            <person name="Lu Y."/>
            <person name="Battail C."/>
            <person name="Shen J."/>
            <person name="Sidebottom C.H."/>
            <person name="Wang X."/>
            <person name="Canaguier A."/>
            <person name="Chauveau A."/>
            <person name="Berard A."/>
            <person name="Deniot G."/>
            <person name="Guan M."/>
            <person name="Liu Z."/>
            <person name="Sun F."/>
            <person name="Lim Y.P."/>
            <person name="Lyons E."/>
            <person name="Town C.D."/>
            <person name="Bancroft I."/>
            <person name="Wang X."/>
            <person name="Meng J."/>
            <person name="Ma J."/>
            <person name="Pires J.C."/>
            <person name="King G.J."/>
            <person name="Brunel D."/>
            <person name="Delourme R."/>
            <person name="Renard M."/>
            <person name="Aury J.M."/>
            <person name="Adams K.L."/>
            <person name="Batley J."/>
            <person name="Snowdon R.J."/>
            <person name="Tost J."/>
            <person name="Edwards D."/>
            <person name="Zhou Y."/>
            <person name="Hua W."/>
            <person name="Sharpe A.G."/>
            <person name="Paterson A.H."/>
            <person name="Guan C."/>
            <person name="Wincker P."/>
        </authorList>
    </citation>
    <scope>NUCLEOTIDE SEQUENCE [LARGE SCALE GENOMIC DNA]</scope>
    <source>
        <strain evidence="2">cv. Darmor-bzh</strain>
    </source>
</reference>
<organism evidence="1 2">
    <name type="scientific">Brassica napus</name>
    <name type="common">Rape</name>
    <dbReference type="NCBI Taxonomy" id="3708"/>
    <lineage>
        <taxon>Eukaryota</taxon>
        <taxon>Viridiplantae</taxon>
        <taxon>Streptophyta</taxon>
        <taxon>Embryophyta</taxon>
        <taxon>Tracheophyta</taxon>
        <taxon>Spermatophyta</taxon>
        <taxon>Magnoliopsida</taxon>
        <taxon>eudicotyledons</taxon>
        <taxon>Gunneridae</taxon>
        <taxon>Pentapetalae</taxon>
        <taxon>rosids</taxon>
        <taxon>malvids</taxon>
        <taxon>Brassicales</taxon>
        <taxon>Brassicaceae</taxon>
        <taxon>Brassiceae</taxon>
        <taxon>Brassica</taxon>
    </lineage>
</organism>
<name>A0A078FVG9_BRANA</name>
<dbReference type="PaxDb" id="3708-A0A078FVG9"/>